<dbReference type="Gene3D" id="3.90.1200.10">
    <property type="match status" value="1"/>
</dbReference>
<dbReference type="AlphaFoldDB" id="I8HZX2"/>
<dbReference type="OrthoDB" id="9809275at2"/>
<organism evidence="4 5">
    <name type="scientific">Hydrocarboniphaga effusa AP103</name>
    <dbReference type="NCBI Taxonomy" id="1172194"/>
    <lineage>
        <taxon>Bacteria</taxon>
        <taxon>Pseudomonadati</taxon>
        <taxon>Pseudomonadota</taxon>
        <taxon>Gammaproteobacteria</taxon>
        <taxon>Nevskiales</taxon>
        <taxon>Nevskiaceae</taxon>
        <taxon>Hydrocarboniphaga</taxon>
    </lineage>
</organism>
<dbReference type="Proteomes" id="UP000003704">
    <property type="component" value="Unassembled WGS sequence"/>
</dbReference>
<evidence type="ECO:0000259" key="3">
    <source>
        <dbReference type="Pfam" id="PF01636"/>
    </source>
</evidence>
<reference evidence="4 5" key="1">
    <citation type="journal article" date="2012" name="J. Bacteriol.">
        <title>Genome Sequence of n-Alkane-Degrading Hydrocarboniphaga effusa Strain AP103T (ATCC BAA-332T).</title>
        <authorList>
            <person name="Chang H.K."/>
            <person name="Zylstra G.J."/>
            <person name="Chae J.C."/>
        </authorList>
    </citation>
    <scope>NUCLEOTIDE SEQUENCE [LARGE SCALE GENOMIC DNA]</scope>
    <source>
        <strain evidence="4 5">AP103</strain>
    </source>
</reference>
<protein>
    <submittedName>
        <fullName evidence="4">Aminoglycoside phosphotransferase</fullName>
    </submittedName>
</protein>
<evidence type="ECO:0000313" key="5">
    <source>
        <dbReference type="Proteomes" id="UP000003704"/>
    </source>
</evidence>
<accession>I8HZX2</accession>
<dbReference type="GO" id="GO:0005524">
    <property type="term" value="F:ATP binding"/>
    <property type="evidence" value="ECO:0007669"/>
    <property type="project" value="UniProtKB-KW"/>
</dbReference>
<dbReference type="EMBL" id="AKGD01000002">
    <property type="protein sequence ID" value="EIT69221.1"/>
    <property type="molecule type" value="Genomic_DNA"/>
</dbReference>
<sequence length="334" mass="38238">MTSTQPDAPLDPRMDEARRFAFEALGLQQAEFAPASADASFRRYFRIVSEGRSWVVMDAPPDREDCGPFIHVAGLMQQAGLNGPRILAQDLQRGYLLLSDLGRQTYLHVIDEHNADALFDAAIDALLRWQQSSVPDVLPAYDEALLRRELALFPDWYVARHLRRELTPAQAAAWDRVQTLLVDSALAQARVFVHRDYMPRNLMISEPNPGVLDFQDAVYGPISYDVVCLFKDAFLSWPAARVEAWARIYWERARAAQLPVADDFGRFLREFEWMGVQRHLKVLGIFARINYRDGKPHYLADTPRFIRYLRETASRYAELAPLTQLFDELGLQAP</sequence>
<dbReference type="STRING" id="1172194.WQQ_28030"/>
<dbReference type="Gene3D" id="3.30.200.20">
    <property type="entry name" value="Phosphorylase Kinase, domain 1"/>
    <property type="match status" value="1"/>
</dbReference>
<dbReference type="FunFam" id="3.90.1200.10:FF:000017">
    <property type="entry name" value="Aminoglycoside phosphotransferase"/>
    <property type="match status" value="1"/>
</dbReference>
<comment type="caution">
    <text evidence="4">The sequence shown here is derived from an EMBL/GenBank/DDBJ whole genome shotgun (WGS) entry which is preliminary data.</text>
</comment>
<dbReference type="GO" id="GO:0016740">
    <property type="term" value="F:transferase activity"/>
    <property type="evidence" value="ECO:0007669"/>
    <property type="project" value="UniProtKB-KW"/>
</dbReference>
<keyword evidence="4" id="KW-0808">Transferase</keyword>
<feature type="domain" description="Aminoglycoside phosphotransferase" evidence="3">
    <location>
        <begin position="33"/>
        <end position="254"/>
    </location>
</feature>
<keyword evidence="2" id="KW-0067">ATP-binding</keyword>
<dbReference type="PANTHER" id="PTHR33540">
    <property type="entry name" value="TRNA THREONYLCARBAMOYLADENOSINE BIOSYNTHESIS PROTEIN TSAE"/>
    <property type="match status" value="1"/>
</dbReference>
<dbReference type="InterPro" id="IPR011009">
    <property type="entry name" value="Kinase-like_dom_sf"/>
</dbReference>
<proteinExistence type="predicted"/>
<dbReference type="PATRIC" id="fig|1172194.4.peg.2713"/>
<gene>
    <name evidence="4" type="ORF">WQQ_28030</name>
</gene>
<evidence type="ECO:0000256" key="1">
    <source>
        <dbReference type="ARBA" id="ARBA00022741"/>
    </source>
</evidence>
<dbReference type="Pfam" id="PF01636">
    <property type="entry name" value="APH"/>
    <property type="match status" value="1"/>
</dbReference>
<dbReference type="PANTHER" id="PTHR33540:SF1">
    <property type="entry name" value="N-ACETYLMURAMATE_N-ACETYLGLUCOSAMINE KINASE"/>
    <property type="match status" value="1"/>
</dbReference>
<keyword evidence="5" id="KW-1185">Reference proteome</keyword>
<name>I8HZX2_9GAMM</name>
<dbReference type="SUPFAM" id="SSF56112">
    <property type="entry name" value="Protein kinase-like (PK-like)"/>
    <property type="match status" value="1"/>
</dbReference>
<dbReference type="InterPro" id="IPR002575">
    <property type="entry name" value="Aminoglycoside_PTrfase"/>
</dbReference>
<keyword evidence="1" id="KW-0547">Nucleotide-binding</keyword>
<evidence type="ECO:0000313" key="4">
    <source>
        <dbReference type="EMBL" id="EIT69221.1"/>
    </source>
</evidence>
<evidence type="ECO:0000256" key="2">
    <source>
        <dbReference type="ARBA" id="ARBA00022840"/>
    </source>
</evidence>